<proteinExistence type="predicted"/>
<dbReference type="Proteomes" id="UP000198727">
    <property type="component" value="Unassembled WGS sequence"/>
</dbReference>
<accession>A0A1I5LUB5</accession>
<name>A0A1I5LUB5_9PSEU</name>
<sequence>MDSLRMERSGTEPARRAGAVASPACRTLPLGTLPSSPEVPWVPAPRAEDDGFEPTIVRGRE</sequence>
<evidence type="ECO:0000256" key="1">
    <source>
        <dbReference type="SAM" id="MobiDB-lite"/>
    </source>
</evidence>
<keyword evidence="3" id="KW-1185">Reference proteome</keyword>
<dbReference type="EMBL" id="FOWW01000001">
    <property type="protein sequence ID" value="SFP00366.1"/>
    <property type="molecule type" value="Genomic_DNA"/>
</dbReference>
<dbReference type="RefSeq" id="WP_134046134.1">
    <property type="nucleotide sequence ID" value="NZ_SOEP01000004.1"/>
</dbReference>
<evidence type="ECO:0000313" key="3">
    <source>
        <dbReference type="Proteomes" id="UP000198727"/>
    </source>
</evidence>
<feature type="compositionally biased region" description="Basic and acidic residues" evidence="1">
    <location>
        <begin position="1"/>
        <end position="15"/>
    </location>
</feature>
<feature type="region of interest" description="Disordered" evidence="1">
    <location>
        <begin position="1"/>
        <end position="61"/>
    </location>
</feature>
<organism evidence="2 3">
    <name type="scientific">Amycolatopsis arida</name>
    <dbReference type="NCBI Taxonomy" id="587909"/>
    <lineage>
        <taxon>Bacteria</taxon>
        <taxon>Bacillati</taxon>
        <taxon>Actinomycetota</taxon>
        <taxon>Actinomycetes</taxon>
        <taxon>Pseudonocardiales</taxon>
        <taxon>Pseudonocardiaceae</taxon>
        <taxon>Amycolatopsis</taxon>
    </lineage>
</organism>
<evidence type="ECO:0000313" key="2">
    <source>
        <dbReference type="EMBL" id="SFP00366.1"/>
    </source>
</evidence>
<reference evidence="3" key="1">
    <citation type="submission" date="2016-10" db="EMBL/GenBank/DDBJ databases">
        <authorList>
            <person name="Varghese N."/>
            <person name="Submissions S."/>
        </authorList>
    </citation>
    <scope>NUCLEOTIDE SEQUENCE [LARGE SCALE GENOMIC DNA]</scope>
    <source>
        <strain evidence="3">CGMCC 4.5579</strain>
    </source>
</reference>
<dbReference type="AlphaFoldDB" id="A0A1I5LUB5"/>
<protein>
    <submittedName>
        <fullName evidence="2">Uncharacterized protein</fullName>
    </submittedName>
</protein>
<gene>
    <name evidence="2" type="ORF">SAMN05421810_101656</name>
</gene>